<gene>
    <name evidence="6" type="ORF">QBC38DRAFT_454128</name>
</gene>
<dbReference type="InterPro" id="IPR036028">
    <property type="entry name" value="SH3-like_dom_sf"/>
</dbReference>
<feature type="compositionally biased region" description="Low complexity" evidence="3">
    <location>
        <begin position="487"/>
        <end position="504"/>
    </location>
</feature>
<feature type="transmembrane region" description="Helical" evidence="4">
    <location>
        <begin position="114"/>
        <end position="135"/>
    </location>
</feature>
<organism evidence="6 7">
    <name type="scientific">Podospora fimiseda</name>
    <dbReference type="NCBI Taxonomy" id="252190"/>
    <lineage>
        <taxon>Eukaryota</taxon>
        <taxon>Fungi</taxon>
        <taxon>Dikarya</taxon>
        <taxon>Ascomycota</taxon>
        <taxon>Pezizomycotina</taxon>
        <taxon>Sordariomycetes</taxon>
        <taxon>Sordariomycetidae</taxon>
        <taxon>Sordariales</taxon>
        <taxon>Podosporaceae</taxon>
        <taxon>Podospora</taxon>
    </lineage>
</organism>
<feature type="compositionally biased region" description="Polar residues" evidence="3">
    <location>
        <begin position="219"/>
        <end position="239"/>
    </location>
</feature>
<keyword evidence="4" id="KW-0472">Membrane</keyword>
<feature type="compositionally biased region" description="Polar residues" evidence="3">
    <location>
        <begin position="253"/>
        <end position="281"/>
    </location>
</feature>
<dbReference type="Proteomes" id="UP001301958">
    <property type="component" value="Unassembled WGS sequence"/>
</dbReference>
<keyword evidence="4" id="KW-0812">Transmembrane</keyword>
<feature type="compositionally biased region" description="Basic and acidic residues" evidence="3">
    <location>
        <begin position="187"/>
        <end position="217"/>
    </location>
</feature>
<dbReference type="SMART" id="SM00326">
    <property type="entry name" value="SH3"/>
    <property type="match status" value="1"/>
</dbReference>
<dbReference type="Pfam" id="PF14604">
    <property type="entry name" value="SH3_9"/>
    <property type="match status" value="1"/>
</dbReference>
<reference evidence="6" key="2">
    <citation type="submission" date="2023-05" db="EMBL/GenBank/DDBJ databases">
        <authorList>
            <consortium name="Lawrence Berkeley National Laboratory"/>
            <person name="Steindorff A."/>
            <person name="Hensen N."/>
            <person name="Bonometti L."/>
            <person name="Westerberg I."/>
            <person name="Brannstrom I.O."/>
            <person name="Guillou S."/>
            <person name="Cros-Aarteil S."/>
            <person name="Calhoun S."/>
            <person name="Haridas S."/>
            <person name="Kuo A."/>
            <person name="Mondo S."/>
            <person name="Pangilinan J."/>
            <person name="Riley R."/>
            <person name="Labutti K."/>
            <person name="Andreopoulos B."/>
            <person name="Lipzen A."/>
            <person name="Chen C."/>
            <person name="Yanf M."/>
            <person name="Daum C."/>
            <person name="Ng V."/>
            <person name="Clum A."/>
            <person name="Ohm R."/>
            <person name="Martin F."/>
            <person name="Silar P."/>
            <person name="Natvig D."/>
            <person name="Lalanne C."/>
            <person name="Gautier V."/>
            <person name="Ament-Velasquez S.L."/>
            <person name="Kruys A."/>
            <person name="Hutchinson M.I."/>
            <person name="Powell A.J."/>
            <person name="Barry K."/>
            <person name="Miller A.N."/>
            <person name="Grigoriev I.V."/>
            <person name="Debuchy R."/>
            <person name="Gladieux P."/>
            <person name="Thoren M.H."/>
            <person name="Johannesson H."/>
        </authorList>
    </citation>
    <scope>NUCLEOTIDE SEQUENCE</scope>
    <source>
        <strain evidence="6">CBS 990.96</strain>
    </source>
</reference>
<keyword evidence="1 2" id="KW-0728">SH3 domain</keyword>
<dbReference type="InterPro" id="IPR001452">
    <property type="entry name" value="SH3_domain"/>
</dbReference>
<accession>A0AAN7H0K7</accession>
<dbReference type="EMBL" id="MU865317">
    <property type="protein sequence ID" value="KAK4228543.1"/>
    <property type="molecule type" value="Genomic_DNA"/>
</dbReference>
<evidence type="ECO:0000259" key="5">
    <source>
        <dbReference type="PROSITE" id="PS50002"/>
    </source>
</evidence>
<feature type="compositionally biased region" description="Low complexity" evidence="3">
    <location>
        <begin position="77"/>
        <end position="100"/>
    </location>
</feature>
<protein>
    <recommendedName>
        <fullName evidence="5">SH3 domain-containing protein</fullName>
    </recommendedName>
</protein>
<evidence type="ECO:0000256" key="3">
    <source>
        <dbReference type="SAM" id="MobiDB-lite"/>
    </source>
</evidence>
<feature type="compositionally biased region" description="Low complexity" evidence="3">
    <location>
        <begin position="305"/>
        <end position="319"/>
    </location>
</feature>
<dbReference type="PROSITE" id="PS50002">
    <property type="entry name" value="SH3"/>
    <property type="match status" value="1"/>
</dbReference>
<keyword evidence="7" id="KW-1185">Reference proteome</keyword>
<feature type="domain" description="SH3" evidence="5">
    <location>
        <begin position="411"/>
        <end position="472"/>
    </location>
</feature>
<dbReference type="SUPFAM" id="SSF50044">
    <property type="entry name" value="SH3-domain"/>
    <property type="match status" value="1"/>
</dbReference>
<proteinExistence type="predicted"/>
<comment type="caution">
    <text evidence="6">The sequence shown here is derived from an EMBL/GenBank/DDBJ whole genome shotgun (WGS) entry which is preliminary data.</text>
</comment>
<evidence type="ECO:0000313" key="7">
    <source>
        <dbReference type="Proteomes" id="UP001301958"/>
    </source>
</evidence>
<evidence type="ECO:0000313" key="6">
    <source>
        <dbReference type="EMBL" id="KAK4228543.1"/>
    </source>
</evidence>
<reference evidence="6" key="1">
    <citation type="journal article" date="2023" name="Mol. Phylogenet. Evol.">
        <title>Genome-scale phylogeny and comparative genomics of the fungal order Sordariales.</title>
        <authorList>
            <person name="Hensen N."/>
            <person name="Bonometti L."/>
            <person name="Westerberg I."/>
            <person name="Brannstrom I.O."/>
            <person name="Guillou S."/>
            <person name="Cros-Aarteil S."/>
            <person name="Calhoun S."/>
            <person name="Haridas S."/>
            <person name="Kuo A."/>
            <person name="Mondo S."/>
            <person name="Pangilinan J."/>
            <person name="Riley R."/>
            <person name="LaButti K."/>
            <person name="Andreopoulos B."/>
            <person name="Lipzen A."/>
            <person name="Chen C."/>
            <person name="Yan M."/>
            <person name="Daum C."/>
            <person name="Ng V."/>
            <person name="Clum A."/>
            <person name="Steindorff A."/>
            <person name="Ohm R.A."/>
            <person name="Martin F."/>
            <person name="Silar P."/>
            <person name="Natvig D.O."/>
            <person name="Lalanne C."/>
            <person name="Gautier V."/>
            <person name="Ament-Velasquez S.L."/>
            <person name="Kruys A."/>
            <person name="Hutchinson M.I."/>
            <person name="Powell A.J."/>
            <person name="Barry K."/>
            <person name="Miller A.N."/>
            <person name="Grigoriev I.V."/>
            <person name="Debuchy R."/>
            <person name="Gladieux P."/>
            <person name="Hiltunen Thoren M."/>
            <person name="Johannesson H."/>
        </authorList>
    </citation>
    <scope>NUCLEOTIDE SEQUENCE</scope>
    <source>
        <strain evidence="6">CBS 990.96</strain>
    </source>
</reference>
<keyword evidence="4" id="KW-1133">Transmembrane helix</keyword>
<feature type="compositionally biased region" description="Basic and acidic residues" evidence="3">
    <location>
        <begin position="348"/>
        <end position="357"/>
    </location>
</feature>
<feature type="region of interest" description="Disordered" evidence="3">
    <location>
        <begin position="146"/>
        <end position="333"/>
    </location>
</feature>
<dbReference type="AlphaFoldDB" id="A0AAN7H0K7"/>
<evidence type="ECO:0000256" key="2">
    <source>
        <dbReference type="PROSITE-ProRule" id="PRU00192"/>
    </source>
</evidence>
<evidence type="ECO:0000256" key="4">
    <source>
        <dbReference type="SAM" id="Phobius"/>
    </source>
</evidence>
<sequence length="531" mass="56018">MAQRRDKMRHDVVDVPLAVVKVVEVSPAPTQAPNLDLRGLEARQQDTIPPEITNPGSSIDAPDVIIVDTPRSTTSPTVQTSETSASTVSTSAPSSTPGASEDGGSGGLSTAAKAGIAMGALGGILLIFVIVYFIITSRKKKLEKRKQQIEDDEKINGPFTDKAAAKSSAEAPRLSLRPVTQLWPGVDNKKDDKSGGDKGNDNLKAGSSKDAHPERRTSRGINLNLSTIPSASERSNSPLSRPVNGGSAWERPTVNSTKSSPTPTGNRPDTNTSFYSTNPFNDAQALAADEPVSPVSTIDREAAFDEAAAANSKSNTNTKDSTPEPVSPIDREEPIDFDAAAAAAAKVERRSSIRKEGLPAPLDLTKPSPPGLNAVPPSPAGTEYSLHSMAPGQPYPAQRGAAEIAAAGGPPDSMVHRVQLDFKPTLQDELSLKSGQLVRLLHEYDDGWALCIRLDRSEQGVVPRTCLSTRPVKPRPAGPPVPKKDSNSSLRSAGASSSRYSPVESRSHSPGHPQQKSPLGHGEMPPPGQAY</sequence>
<feature type="region of interest" description="Disordered" evidence="3">
    <location>
        <begin position="348"/>
        <end position="384"/>
    </location>
</feature>
<feature type="region of interest" description="Disordered" evidence="3">
    <location>
        <begin position="25"/>
        <end position="107"/>
    </location>
</feature>
<feature type="region of interest" description="Disordered" evidence="3">
    <location>
        <begin position="465"/>
        <end position="531"/>
    </location>
</feature>
<evidence type="ECO:0000256" key="1">
    <source>
        <dbReference type="ARBA" id="ARBA00022443"/>
    </source>
</evidence>
<name>A0AAN7H0K7_9PEZI</name>
<dbReference type="Gene3D" id="2.30.30.40">
    <property type="entry name" value="SH3 Domains"/>
    <property type="match status" value="1"/>
</dbReference>